<feature type="domain" description="Carbohydrate kinase FGGY N-terminal" evidence="5">
    <location>
        <begin position="15"/>
        <end position="259"/>
    </location>
</feature>
<dbReference type="KEGG" id="pswu:SY83_15380"/>
<dbReference type="Gene3D" id="3.30.420.40">
    <property type="match status" value="2"/>
</dbReference>
<gene>
    <name evidence="7" type="ORF">SY83_15380</name>
</gene>
<sequence>MSTLSLGTVSPEARYIVTVDIGTTSTKTLAVRHDGFITASHSVGYPLHTPQPDYAEQDPEEIWGAVLHGVAEVVRTAQIMPHQVTGVSFSSAMHSIFAVDREGRPLMPMMTWADNRSSAYKTILMEQYDGKRIYEQTGTPIHPMSPLLKLMWLQDHEPELFQAAYKFIGIKEYVFAKMFGSYLIDYSIASTTGLFHLRDLQWNADSLQAAGISAEQLSEPVPTTHIVTGLKPEYASAMGISPATPFILGAADGVLANLGSGCYEPGVYSVTIGTSGAVRGVVAEPIADARARLFCYALLPGMWVVGGAINNGGIMFRWARDQLATLEAEQARLAGEDPYKRLTELAASVSPGSEGLIFLPFLAGERAPHYNADARGAFFGLSLRHGKPHMVRAVLEGVIYRMASVINALEETGGPARELRASGGFARSAFWCQLLADVSGVQVTVPDTVESSGVGAARLALAALGKTVSVAESEHWIRTTERYEPNAKAHEVYKELFEIYENVYWQLQQPFAAISAFQKRQD</sequence>
<dbReference type="EMBL" id="CP011388">
    <property type="protein sequence ID" value="ANE47428.1"/>
    <property type="molecule type" value="Genomic_DNA"/>
</dbReference>
<dbReference type="PIRSF" id="PIRSF000538">
    <property type="entry name" value="GlpK"/>
    <property type="match status" value="1"/>
</dbReference>
<dbReference type="STRING" id="1178515.SY83_15380"/>
<proteinExistence type="inferred from homology"/>
<accession>A0A172TK63</accession>
<dbReference type="PATRIC" id="fig|1178515.4.peg.3091"/>
<dbReference type="PROSITE" id="PS00933">
    <property type="entry name" value="FGGY_KINASES_1"/>
    <property type="match status" value="1"/>
</dbReference>
<keyword evidence="2 4" id="KW-0808">Transferase</keyword>
<evidence type="ECO:0000256" key="4">
    <source>
        <dbReference type="RuleBase" id="RU003733"/>
    </source>
</evidence>
<organism evidence="7 8">
    <name type="scientific">Paenibacillus swuensis</name>
    <dbReference type="NCBI Taxonomy" id="1178515"/>
    <lineage>
        <taxon>Bacteria</taxon>
        <taxon>Bacillati</taxon>
        <taxon>Bacillota</taxon>
        <taxon>Bacilli</taxon>
        <taxon>Bacillales</taxon>
        <taxon>Paenibacillaceae</taxon>
        <taxon>Paenibacillus</taxon>
    </lineage>
</organism>
<reference evidence="7 8" key="1">
    <citation type="submission" date="2015-01" db="EMBL/GenBank/DDBJ databases">
        <title>Paenibacillus swuensis/DY6/whole genome sequencing.</title>
        <authorList>
            <person name="Kim M.K."/>
            <person name="Srinivasan S."/>
            <person name="Lee J.-J."/>
        </authorList>
    </citation>
    <scope>NUCLEOTIDE SEQUENCE [LARGE SCALE GENOMIC DNA]</scope>
    <source>
        <strain evidence="7 8">DY6</strain>
    </source>
</reference>
<dbReference type="GO" id="GO:0016301">
    <property type="term" value="F:kinase activity"/>
    <property type="evidence" value="ECO:0007669"/>
    <property type="project" value="UniProtKB-KW"/>
</dbReference>
<dbReference type="PANTHER" id="PTHR43095">
    <property type="entry name" value="SUGAR KINASE"/>
    <property type="match status" value="1"/>
</dbReference>
<dbReference type="Pfam" id="PF02782">
    <property type="entry name" value="FGGY_C"/>
    <property type="match status" value="1"/>
</dbReference>
<evidence type="ECO:0000256" key="2">
    <source>
        <dbReference type="ARBA" id="ARBA00022679"/>
    </source>
</evidence>
<dbReference type="PANTHER" id="PTHR43095:SF2">
    <property type="entry name" value="GLUCONOKINASE"/>
    <property type="match status" value="1"/>
</dbReference>
<keyword evidence="8" id="KW-1185">Reference proteome</keyword>
<dbReference type="Proteomes" id="UP000076927">
    <property type="component" value="Chromosome"/>
</dbReference>
<evidence type="ECO:0000313" key="8">
    <source>
        <dbReference type="Proteomes" id="UP000076927"/>
    </source>
</evidence>
<dbReference type="InterPro" id="IPR018484">
    <property type="entry name" value="FGGY_N"/>
</dbReference>
<dbReference type="InterPro" id="IPR018483">
    <property type="entry name" value="Carb_kinase_FGGY_CS"/>
</dbReference>
<dbReference type="RefSeq" id="WP_068608087.1">
    <property type="nucleotide sequence ID" value="NZ_CP011388.1"/>
</dbReference>
<dbReference type="SUPFAM" id="SSF53067">
    <property type="entry name" value="Actin-like ATPase domain"/>
    <property type="match status" value="2"/>
</dbReference>
<dbReference type="AlphaFoldDB" id="A0A172TK63"/>
<name>A0A172TK63_9BACL</name>
<evidence type="ECO:0000259" key="5">
    <source>
        <dbReference type="Pfam" id="PF00370"/>
    </source>
</evidence>
<dbReference type="InterPro" id="IPR000577">
    <property type="entry name" value="Carb_kinase_FGGY"/>
</dbReference>
<dbReference type="CDD" id="cd07770">
    <property type="entry name" value="ASKHA_NBD_FGGY_GntK"/>
    <property type="match status" value="1"/>
</dbReference>
<comment type="similarity">
    <text evidence="1 4">Belongs to the FGGY kinase family.</text>
</comment>
<dbReference type="PROSITE" id="PS00445">
    <property type="entry name" value="FGGY_KINASES_2"/>
    <property type="match status" value="1"/>
</dbReference>
<evidence type="ECO:0000256" key="3">
    <source>
        <dbReference type="ARBA" id="ARBA00022777"/>
    </source>
</evidence>
<evidence type="ECO:0000256" key="1">
    <source>
        <dbReference type="ARBA" id="ARBA00009156"/>
    </source>
</evidence>
<feature type="domain" description="Carbohydrate kinase FGGY C-terminal" evidence="6">
    <location>
        <begin position="270"/>
        <end position="463"/>
    </location>
</feature>
<dbReference type="OrthoDB" id="9805576at2"/>
<dbReference type="GO" id="GO:0016773">
    <property type="term" value="F:phosphotransferase activity, alcohol group as acceptor"/>
    <property type="evidence" value="ECO:0007669"/>
    <property type="project" value="InterPro"/>
</dbReference>
<dbReference type="InterPro" id="IPR018485">
    <property type="entry name" value="FGGY_C"/>
</dbReference>
<evidence type="ECO:0000313" key="7">
    <source>
        <dbReference type="EMBL" id="ANE47428.1"/>
    </source>
</evidence>
<keyword evidence="3 4" id="KW-0418">Kinase</keyword>
<dbReference type="InterPro" id="IPR050406">
    <property type="entry name" value="FGGY_Carb_Kinase"/>
</dbReference>
<dbReference type="InterPro" id="IPR043129">
    <property type="entry name" value="ATPase_NBD"/>
</dbReference>
<protein>
    <submittedName>
        <fullName evidence="7">Gluconokinase</fullName>
    </submittedName>
</protein>
<evidence type="ECO:0000259" key="6">
    <source>
        <dbReference type="Pfam" id="PF02782"/>
    </source>
</evidence>
<dbReference type="Pfam" id="PF00370">
    <property type="entry name" value="FGGY_N"/>
    <property type="match status" value="1"/>
</dbReference>
<dbReference type="GO" id="GO:0005975">
    <property type="term" value="P:carbohydrate metabolic process"/>
    <property type="evidence" value="ECO:0007669"/>
    <property type="project" value="InterPro"/>
</dbReference>